<evidence type="ECO:0000313" key="8">
    <source>
        <dbReference type="EMBL" id="MBB3024101.1"/>
    </source>
</evidence>
<keyword evidence="3 6" id="KW-0812">Transmembrane</keyword>
<dbReference type="Pfam" id="PF01925">
    <property type="entry name" value="TauE"/>
    <property type="match status" value="1"/>
</dbReference>
<evidence type="ECO:0000256" key="2">
    <source>
        <dbReference type="ARBA" id="ARBA00009142"/>
    </source>
</evidence>
<dbReference type="Proteomes" id="UP000568050">
    <property type="component" value="Unassembled WGS sequence"/>
</dbReference>
<dbReference type="InterPro" id="IPR051598">
    <property type="entry name" value="TSUP/Inactive_protease-like"/>
</dbReference>
<dbReference type="AlphaFoldDB" id="A0A839R159"/>
<comment type="subcellular location">
    <subcellularLocation>
        <location evidence="6">Cell membrane</location>
        <topology evidence="6">Multi-pass membrane protein</topology>
    </subcellularLocation>
    <subcellularLocation>
        <location evidence="1">Membrane</location>
        <topology evidence="1">Multi-pass membrane protein</topology>
    </subcellularLocation>
</comment>
<accession>A0A839R159</accession>
<keyword evidence="6" id="KW-1003">Cell membrane</keyword>
<evidence type="ECO:0000256" key="7">
    <source>
        <dbReference type="SAM" id="MobiDB-lite"/>
    </source>
</evidence>
<organism evidence="8 9">
    <name type="scientific">Helcobacillus massiliensis</name>
    <dbReference type="NCBI Taxonomy" id="521392"/>
    <lineage>
        <taxon>Bacteria</taxon>
        <taxon>Bacillati</taxon>
        <taxon>Actinomycetota</taxon>
        <taxon>Actinomycetes</taxon>
        <taxon>Micrococcales</taxon>
        <taxon>Dermabacteraceae</taxon>
        <taxon>Helcobacillus</taxon>
    </lineage>
</organism>
<protein>
    <recommendedName>
        <fullName evidence="6">Probable membrane transporter protein</fullName>
    </recommendedName>
</protein>
<comment type="similarity">
    <text evidence="2 6">Belongs to the 4-toluene sulfonate uptake permease (TSUP) (TC 2.A.102) family.</text>
</comment>
<gene>
    <name evidence="8" type="ORF">FHX50_002408</name>
</gene>
<evidence type="ECO:0000256" key="4">
    <source>
        <dbReference type="ARBA" id="ARBA00022989"/>
    </source>
</evidence>
<dbReference type="InterPro" id="IPR002781">
    <property type="entry name" value="TM_pro_TauE-like"/>
</dbReference>
<feature type="transmembrane region" description="Helical" evidence="6">
    <location>
        <begin position="172"/>
        <end position="205"/>
    </location>
</feature>
<dbReference type="PANTHER" id="PTHR43701:SF2">
    <property type="entry name" value="MEMBRANE TRANSPORTER PROTEIN YJNA-RELATED"/>
    <property type="match status" value="1"/>
</dbReference>
<feature type="transmembrane region" description="Helical" evidence="6">
    <location>
        <begin position="240"/>
        <end position="259"/>
    </location>
</feature>
<feature type="transmembrane region" description="Helical" evidence="6">
    <location>
        <begin position="71"/>
        <end position="90"/>
    </location>
</feature>
<evidence type="ECO:0000313" key="9">
    <source>
        <dbReference type="Proteomes" id="UP000568050"/>
    </source>
</evidence>
<dbReference type="EMBL" id="JACHWP010000028">
    <property type="protein sequence ID" value="MBB3024101.1"/>
    <property type="molecule type" value="Genomic_DNA"/>
</dbReference>
<keyword evidence="4 6" id="KW-1133">Transmembrane helix</keyword>
<keyword evidence="9" id="KW-1185">Reference proteome</keyword>
<comment type="caution">
    <text evidence="8">The sequence shown here is derived from an EMBL/GenBank/DDBJ whole genome shotgun (WGS) entry which is preliminary data.</text>
</comment>
<evidence type="ECO:0000256" key="6">
    <source>
        <dbReference type="RuleBase" id="RU363041"/>
    </source>
</evidence>
<evidence type="ECO:0000256" key="1">
    <source>
        <dbReference type="ARBA" id="ARBA00004141"/>
    </source>
</evidence>
<dbReference type="GO" id="GO:0005886">
    <property type="term" value="C:plasma membrane"/>
    <property type="evidence" value="ECO:0007669"/>
    <property type="project" value="UniProtKB-SubCell"/>
</dbReference>
<dbReference type="PANTHER" id="PTHR43701">
    <property type="entry name" value="MEMBRANE TRANSPORTER PROTEIN MJ0441-RELATED"/>
    <property type="match status" value="1"/>
</dbReference>
<feature type="transmembrane region" description="Helical" evidence="6">
    <location>
        <begin position="96"/>
        <end position="117"/>
    </location>
</feature>
<feature type="region of interest" description="Disordered" evidence="7">
    <location>
        <begin position="140"/>
        <end position="162"/>
    </location>
</feature>
<feature type="transmembrane region" description="Helical" evidence="6">
    <location>
        <begin position="7"/>
        <end position="35"/>
    </location>
</feature>
<evidence type="ECO:0000256" key="3">
    <source>
        <dbReference type="ARBA" id="ARBA00022692"/>
    </source>
</evidence>
<name>A0A839R159_9MICO</name>
<feature type="transmembrane region" description="Helical" evidence="6">
    <location>
        <begin position="211"/>
        <end position="228"/>
    </location>
</feature>
<proteinExistence type="inferred from homology"/>
<evidence type="ECO:0000256" key="5">
    <source>
        <dbReference type="ARBA" id="ARBA00023136"/>
    </source>
</evidence>
<dbReference type="RefSeq" id="WP_183377366.1">
    <property type="nucleotide sequence ID" value="NZ_CBCSFZ010000035.1"/>
</dbReference>
<keyword evidence="5 6" id="KW-0472">Membrane</keyword>
<sequence>MVLPILLGLGIGLVVGALGAGGGILSIPVLVYLLAQDPHTAAAESLVIVGVTAIVGIIHHWRRGSVAVRDGLIFGGISLVGAVAGSRASALVPGQILLILFSALLMLVAVAMIRRGLETRRSENRRAAQARAHAAAEARADAAGESRAETSAEAEQRTEATLSPVGRPKLPLLIAAATLTGLLTGFFGVGGGFIVVPMLVIGLHLDMRRAAGTSLLVMIMSSAVSLIARIGTDVQIDWPLVLLFLAGSMTGSLLGGPLSQKARPSTLTLVFSGLLAAVGVFTLVETLVL</sequence>
<feature type="transmembrane region" description="Helical" evidence="6">
    <location>
        <begin position="265"/>
        <end position="288"/>
    </location>
</feature>
<feature type="transmembrane region" description="Helical" evidence="6">
    <location>
        <begin position="41"/>
        <end position="59"/>
    </location>
</feature>
<feature type="compositionally biased region" description="Basic and acidic residues" evidence="7">
    <location>
        <begin position="140"/>
        <end position="158"/>
    </location>
</feature>
<reference evidence="8 9" key="1">
    <citation type="submission" date="2020-08" db="EMBL/GenBank/DDBJ databases">
        <title>Sequencing the genomes of 1000 actinobacteria strains.</title>
        <authorList>
            <person name="Klenk H.-P."/>
        </authorList>
    </citation>
    <scope>NUCLEOTIDE SEQUENCE [LARGE SCALE GENOMIC DNA]</scope>
    <source>
        <strain evidence="8 9">DSM 23040</strain>
    </source>
</reference>